<evidence type="ECO:0000313" key="6">
    <source>
        <dbReference type="EMBL" id="AKI98682.1"/>
    </source>
</evidence>
<keyword evidence="4" id="KW-0804">Transcription</keyword>
<dbReference type="AlphaFoldDB" id="A0AAC8Q0G3"/>
<dbReference type="PROSITE" id="PS51703">
    <property type="entry name" value="DZF"/>
    <property type="match status" value="1"/>
</dbReference>
<dbReference type="EMBL" id="CP011509">
    <property type="protein sequence ID" value="AKI98682.1"/>
    <property type="molecule type" value="Genomic_DNA"/>
</dbReference>
<evidence type="ECO:0000256" key="4">
    <source>
        <dbReference type="ARBA" id="ARBA00023163"/>
    </source>
</evidence>
<proteinExistence type="predicted"/>
<keyword evidence="9" id="KW-1185">Reference proteome</keyword>
<dbReference type="EMBL" id="QUMU01000006">
    <property type="protein sequence ID" value="REG30610.1"/>
    <property type="molecule type" value="Genomic_DNA"/>
</dbReference>
<dbReference type="Gene3D" id="3.30.460.10">
    <property type="entry name" value="Beta Polymerase, domain 2"/>
    <property type="match status" value="1"/>
</dbReference>
<dbReference type="GO" id="GO:0003677">
    <property type="term" value="F:DNA binding"/>
    <property type="evidence" value="ECO:0007669"/>
    <property type="project" value="UniProtKB-KW"/>
</dbReference>
<dbReference type="InterPro" id="IPR043519">
    <property type="entry name" value="NT_sf"/>
</dbReference>
<evidence type="ECO:0000313" key="7">
    <source>
        <dbReference type="EMBL" id="REG30610.1"/>
    </source>
</evidence>
<dbReference type="Proteomes" id="UP000035579">
    <property type="component" value="Chromosome"/>
</dbReference>
<evidence type="ECO:0000256" key="3">
    <source>
        <dbReference type="ARBA" id="ARBA00023159"/>
    </source>
</evidence>
<gene>
    <name evidence="6" type="ORF">AA314_00309</name>
    <name evidence="7" type="ORF">ATI61_10679</name>
</gene>
<protein>
    <submittedName>
        <fullName evidence="7">DZF domain-containing protein</fullName>
    </submittedName>
</protein>
<accession>A0AAC8Q0G3</accession>
<dbReference type="InterPro" id="IPR052134">
    <property type="entry name" value="ILF2"/>
</dbReference>
<evidence type="ECO:0000259" key="5">
    <source>
        <dbReference type="PROSITE" id="PS51703"/>
    </source>
</evidence>
<dbReference type="InterPro" id="IPR049401">
    <property type="entry name" value="DZF_dom_N"/>
</dbReference>
<dbReference type="Proteomes" id="UP000256345">
    <property type="component" value="Unassembled WGS sequence"/>
</dbReference>
<reference evidence="6 8" key="1">
    <citation type="submission" date="2015-05" db="EMBL/GenBank/DDBJ databases">
        <title>Genome assembly of Archangium gephyra DSM 2261.</title>
        <authorList>
            <person name="Sharma G."/>
            <person name="Subramanian S."/>
        </authorList>
    </citation>
    <scope>NUCLEOTIDE SEQUENCE [LARGE SCALE GENOMIC DNA]</scope>
    <source>
        <strain evidence="6 8">DSM 2261</strain>
    </source>
</reference>
<evidence type="ECO:0000313" key="8">
    <source>
        <dbReference type="Proteomes" id="UP000035579"/>
    </source>
</evidence>
<reference evidence="7 9" key="2">
    <citation type="submission" date="2018-08" db="EMBL/GenBank/DDBJ databases">
        <title>Genomic Encyclopedia of Archaeal and Bacterial Type Strains, Phase II (KMG-II): from individual species to whole genera.</title>
        <authorList>
            <person name="Goeker M."/>
        </authorList>
    </citation>
    <scope>NUCLEOTIDE SEQUENCE [LARGE SCALE GENOMIC DNA]</scope>
    <source>
        <strain evidence="7 9">DSM 2261</strain>
    </source>
</reference>
<keyword evidence="1" id="KW-0805">Transcription regulation</keyword>
<dbReference type="InterPro" id="IPR006561">
    <property type="entry name" value="DZF_dom"/>
</dbReference>
<dbReference type="GO" id="GO:0003725">
    <property type="term" value="F:double-stranded RNA binding"/>
    <property type="evidence" value="ECO:0007669"/>
    <property type="project" value="TreeGrafter"/>
</dbReference>
<dbReference type="PANTHER" id="PTHR46447:SF1">
    <property type="entry name" value="INTERLEUKIN ENHANCER-BINDING FACTOR 2"/>
    <property type="match status" value="1"/>
</dbReference>
<dbReference type="KEGG" id="age:AA314_00309"/>
<sequence length="290" mass="32690">MNPGQWLELKCQKLAVPDTSDEWKSVRGALNAVEQCIEQSQVIRIAERFPCGSFEKNTMLPNRKEADLVVVLADPPTSETLDALRQVLVEGLSRMSYGIPLAHPPQESFKAIQLQFANGVKVDVLPVAKQGVTPVGPSVPRKLRVALSGPEHVRWFERNAHGSVIHNVVRALKHFRELNRVEWEPLFSFAIEVLAVTILEPHKDKGLFWCFRQVLDELGQGWLLNGRVLLDPARPGNDLLEDLDEPTRQRLTDAAQRAVKWVEAEQWSEVFPLERQPPRVDTNLGGRTLA</sequence>
<dbReference type="Gene3D" id="1.10.1410.40">
    <property type="match status" value="1"/>
</dbReference>
<dbReference type="GO" id="GO:0045893">
    <property type="term" value="P:positive regulation of DNA-templated transcription"/>
    <property type="evidence" value="ECO:0007669"/>
    <property type="project" value="TreeGrafter"/>
</dbReference>
<keyword evidence="3" id="KW-0010">Activator</keyword>
<evidence type="ECO:0000313" key="9">
    <source>
        <dbReference type="Proteomes" id="UP000256345"/>
    </source>
</evidence>
<dbReference type="SUPFAM" id="SSF81301">
    <property type="entry name" value="Nucleotidyltransferase"/>
    <property type="match status" value="1"/>
</dbReference>
<dbReference type="PANTHER" id="PTHR46447">
    <property type="entry name" value="INTERLEUKIN ENHANCER-BINDING FACTOR"/>
    <property type="match status" value="1"/>
</dbReference>
<evidence type="ECO:0000256" key="2">
    <source>
        <dbReference type="ARBA" id="ARBA00023125"/>
    </source>
</evidence>
<dbReference type="Pfam" id="PF07528">
    <property type="entry name" value="DZF_N"/>
    <property type="match status" value="1"/>
</dbReference>
<organism evidence="6 8">
    <name type="scientific">Archangium gephyra</name>
    <dbReference type="NCBI Taxonomy" id="48"/>
    <lineage>
        <taxon>Bacteria</taxon>
        <taxon>Pseudomonadati</taxon>
        <taxon>Myxococcota</taxon>
        <taxon>Myxococcia</taxon>
        <taxon>Myxococcales</taxon>
        <taxon>Cystobacterineae</taxon>
        <taxon>Archangiaceae</taxon>
        <taxon>Archangium</taxon>
    </lineage>
</organism>
<name>A0AAC8Q0G3_9BACT</name>
<dbReference type="PROSITE" id="PS50152">
    <property type="entry name" value="25A_SYNTH_3"/>
    <property type="match status" value="1"/>
</dbReference>
<keyword evidence="2" id="KW-0238">DNA-binding</keyword>
<dbReference type="SMART" id="SM00572">
    <property type="entry name" value="DZF"/>
    <property type="match status" value="1"/>
</dbReference>
<dbReference type="InterPro" id="IPR049402">
    <property type="entry name" value="DZF_dom_C"/>
</dbReference>
<dbReference type="RefSeq" id="WP_047853981.1">
    <property type="nucleotide sequence ID" value="NZ_CP011509.1"/>
</dbReference>
<dbReference type="Pfam" id="PF20965">
    <property type="entry name" value="DZF_C"/>
    <property type="match status" value="1"/>
</dbReference>
<feature type="domain" description="DZF" evidence="5">
    <location>
        <begin position="1"/>
        <end position="290"/>
    </location>
</feature>
<evidence type="ECO:0000256" key="1">
    <source>
        <dbReference type="ARBA" id="ARBA00023015"/>
    </source>
</evidence>